<reference evidence="1" key="2">
    <citation type="submission" date="2020-11" db="EMBL/GenBank/DDBJ databases">
        <authorList>
            <person name="McCartney M.A."/>
            <person name="Auch B."/>
            <person name="Kono T."/>
            <person name="Mallez S."/>
            <person name="Becker A."/>
            <person name="Gohl D.M."/>
            <person name="Silverstein K.A.T."/>
            <person name="Koren S."/>
            <person name="Bechman K.B."/>
            <person name="Herman A."/>
            <person name="Abrahante J.E."/>
            <person name="Garbe J."/>
        </authorList>
    </citation>
    <scope>NUCLEOTIDE SEQUENCE</scope>
    <source>
        <strain evidence="1">Duluth1</strain>
        <tissue evidence="1">Whole animal</tissue>
    </source>
</reference>
<dbReference type="EMBL" id="JAIWYP010000005">
    <property type="protein sequence ID" value="KAH3828751.1"/>
    <property type="molecule type" value="Genomic_DNA"/>
</dbReference>
<name>A0A9D4H3E0_DREPO</name>
<keyword evidence="2" id="KW-1185">Reference proteome</keyword>
<sequence length="51" mass="6106">MILLRDNGFFVCIASLIAHCWSDQDQRKLKLSDINVWDVMRDFLVAYPEYR</sequence>
<proteinExistence type="predicted"/>
<dbReference type="Proteomes" id="UP000828390">
    <property type="component" value="Unassembled WGS sequence"/>
</dbReference>
<gene>
    <name evidence="1" type="ORF">DPMN_130734</name>
</gene>
<accession>A0A9D4H3E0</accession>
<comment type="caution">
    <text evidence="1">The sequence shown here is derived from an EMBL/GenBank/DDBJ whole genome shotgun (WGS) entry which is preliminary data.</text>
</comment>
<evidence type="ECO:0000313" key="2">
    <source>
        <dbReference type="Proteomes" id="UP000828390"/>
    </source>
</evidence>
<evidence type="ECO:0000313" key="1">
    <source>
        <dbReference type="EMBL" id="KAH3828751.1"/>
    </source>
</evidence>
<protein>
    <submittedName>
        <fullName evidence="1">Uncharacterized protein</fullName>
    </submittedName>
</protein>
<reference evidence="1" key="1">
    <citation type="journal article" date="2019" name="bioRxiv">
        <title>The Genome of the Zebra Mussel, Dreissena polymorpha: A Resource for Invasive Species Research.</title>
        <authorList>
            <person name="McCartney M.A."/>
            <person name="Auch B."/>
            <person name="Kono T."/>
            <person name="Mallez S."/>
            <person name="Zhang Y."/>
            <person name="Obille A."/>
            <person name="Becker A."/>
            <person name="Abrahante J.E."/>
            <person name="Garbe J."/>
            <person name="Badalamenti J.P."/>
            <person name="Herman A."/>
            <person name="Mangelson H."/>
            <person name="Liachko I."/>
            <person name="Sullivan S."/>
            <person name="Sone E.D."/>
            <person name="Koren S."/>
            <person name="Silverstein K.A.T."/>
            <person name="Beckman K.B."/>
            <person name="Gohl D.M."/>
        </authorList>
    </citation>
    <scope>NUCLEOTIDE SEQUENCE</scope>
    <source>
        <strain evidence="1">Duluth1</strain>
        <tissue evidence="1">Whole animal</tissue>
    </source>
</reference>
<dbReference type="AlphaFoldDB" id="A0A9D4H3E0"/>
<organism evidence="1 2">
    <name type="scientific">Dreissena polymorpha</name>
    <name type="common">Zebra mussel</name>
    <name type="synonym">Mytilus polymorpha</name>
    <dbReference type="NCBI Taxonomy" id="45954"/>
    <lineage>
        <taxon>Eukaryota</taxon>
        <taxon>Metazoa</taxon>
        <taxon>Spiralia</taxon>
        <taxon>Lophotrochozoa</taxon>
        <taxon>Mollusca</taxon>
        <taxon>Bivalvia</taxon>
        <taxon>Autobranchia</taxon>
        <taxon>Heteroconchia</taxon>
        <taxon>Euheterodonta</taxon>
        <taxon>Imparidentia</taxon>
        <taxon>Neoheterodontei</taxon>
        <taxon>Myida</taxon>
        <taxon>Dreissenoidea</taxon>
        <taxon>Dreissenidae</taxon>
        <taxon>Dreissena</taxon>
    </lineage>
</organism>